<dbReference type="Proteomes" id="UP000242188">
    <property type="component" value="Unassembled WGS sequence"/>
</dbReference>
<dbReference type="PANTHER" id="PTHR43016">
    <property type="entry name" value="PRESEQUENCE PROTEASE"/>
    <property type="match status" value="1"/>
</dbReference>
<organism evidence="2 3">
    <name type="scientific">Mizuhopecten yessoensis</name>
    <name type="common">Japanese scallop</name>
    <name type="synonym">Patinopecten yessoensis</name>
    <dbReference type="NCBI Taxonomy" id="6573"/>
    <lineage>
        <taxon>Eukaryota</taxon>
        <taxon>Metazoa</taxon>
        <taxon>Spiralia</taxon>
        <taxon>Lophotrochozoa</taxon>
        <taxon>Mollusca</taxon>
        <taxon>Bivalvia</taxon>
        <taxon>Autobranchia</taxon>
        <taxon>Pteriomorphia</taxon>
        <taxon>Pectinida</taxon>
        <taxon>Pectinoidea</taxon>
        <taxon>Pectinidae</taxon>
        <taxon>Mizuhopecten</taxon>
    </lineage>
</organism>
<gene>
    <name evidence="2" type="ORF">KP79_PYT04258</name>
</gene>
<dbReference type="GO" id="GO:0046872">
    <property type="term" value="F:metal ion binding"/>
    <property type="evidence" value="ECO:0007669"/>
    <property type="project" value="InterPro"/>
</dbReference>
<dbReference type="Pfam" id="PF00675">
    <property type="entry name" value="Peptidase_M16"/>
    <property type="match status" value="1"/>
</dbReference>
<dbReference type="OrthoDB" id="4953at2759"/>
<dbReference type="Gene3D" id="3.30.830.10">
    <property type="entry name" value="Metalloenzyme, LuxS/M16 peptidase-like"/>
    <property type="match status" value="4"/>
</dbReference>
<proteinExistence type="predicted"/>
<dbReference type="STRING" id="6573.A0A210PTU6"/>
<dbReference type="InterPro" id="IPR011765">
    <property type="entry name" value="Pept_M16_N"/>
</dbReference>
<dbReference type="AlphaFoldDB" id="A0A210PTU6"/>
<dbReference type="InterPro" id="IPR013578">
    <property type="entry name" value="Peptidase_M16C_assoc"/>
</dbReference>
<dbReference type="InterPro" id="IPR007863">
    <property type="entry name" value="Peptidase_M16_C"/>
</dbReference>
<protein>
    <submittedName>
        <fullName evidence="2">Uncharacterized protein C05D11.1</fullName>
    </submittedName>
</protein>
<dbReference type="Pfam" id="PF05193">
    <property type="entry name" value="Peptidase_M16_C"/>
    <property type="match status" value="1"/>
</dbReference>
<evidence type="ECO:0000259" key="1">
    <source>
        <dbReference type="SMART" id="SM01264"/>
    </source>
</evidence>
<evidence type="ECO:0000313" key="3">
    <source>
        <dbReference type="Proteomes" id="UP000242188"/>
    </source>
</evidence>
<dbReference type="PANTHER" id="PTHR43016:SF16">
    <property type="entry name" value="METALLOPROTEASE, PUTATIVE (AFU_ORTHOLOGUE AFUA_4G07610)-RELATED"/>
    <property type="match status" value="1"/>
</dbReference>
<dbReference type="FunFam" id="3.30.830.10:FF:000031">
    <property type="entry name" value="Putative zinc metalloprotease"/>
    <property type="match status" value="1"/>
</dbReference>
<sequence length="1011" mass="113888">MAESRFEFLYDVTADGNIPVSKYRSKNTGISVFIAQVEGPLVNGYFCLATEAHDDDGLPHTLEHLIFLGSEDYPYKGVLDLLANRCLASGTNAWTDTDHTCYTMTNAGSEGFLKLLPYYLDHILYPTLTESGYVTEVHHINGEGEDAGVVYCEMQARENTGESRCQLEMVRAMYPGRCGYKSETGGIMANLRDSTSHKKVCDYHREFYRPENLCLIITGQVSADEVFQALKPVENKIISKGSRSSFIRPWMSEVPPLEKPVVISLPYAADEETHGMVNLAWRGPHVKDQYLMNALHILQEYLSDSAISPLQKELVEVEEPYCSQISASVIENSKTLIYFNFTNVTTSKLTEVKQKVNEVLRKTHQGSLDMARIDSIVHRKILESLRRIEDAPHDTLSFIIIGDFLYSQDKADTDGRVNVVTQYQKMKAEKEDFWKDLLARFFLNEVQVVIEGVPSKTFMEESGQEEKDRVAKQQKHLGEDGLKKLGERLEKATEDNEEEAPEDVLTQVSVPDVSSIHFHHINPSSNLDPKTANANLKFPLDKIPFRFQLDDMKTNFVQINALLDSSSVPRDLRLYLPLMCQVLFESPILRDGELISHEEIVKQLEADMLSYGGGLGVTGGGNFSCGAYPQVVDLQLQLEKDKYEKGIQLMKELLYRSKFTVDRLKIVAQRLASDVASSKRKGIKVVRTMIGDMVYHTDCNVTVTSMLRQEKFLKNTLKQLESDPDKVLRDIEQLRQTITRPSNLRIHLSANVESLIPSPQSPWIQFVPSDITDVPMSGCMKQTYEYNLGYDESPETCVIMGVGSVESSYLIQVVPSISSFMDADLPAVLVFIQYMTQCEGPMWRQIRGLGLSYHYGISVDAEKGLLKFLLARSTNITGAYKEGRNIVMGYVNGETRFSAVELESARSSLIFEIIEEEKTVSGVSELSMLSYFRGTSLSYNKELLSKVAKVTVADLQRVGPKYISPLFDVTRARTAICCHHTKVDEVKTDFSQMGLNLKVLPSLEEDFLCGY</sequence>
<dbReference type="Pfam" id="PF08367">
    <property type="entry name" value="M16C_assoc"/>
    <property type="match status" value="1"/>
</dbReference>
<reference evidence="2 3" key="1">
    <citation type="journal article" date="2017" name="Nat. Ecol. Evol.">
        <title>Scallop genome provides insights into evolution of bilaterian karyotype and development.</title>
        <authorList>
            <person name="Wang S."/>
            <person name="Zhang J."/>
            <person name="Jiao W."/>
            <person name="Li J."/>
            <person name="Xun X."/>
            <person name="Sun Y."/>
            <person name="Guo X."/>
            <person name="Huan P."/>
            <person name="Dong B."/>
            <person name="Zhang L."/>
            <person name="Hu X."/>
            <person name="Sun X."/>
            <person name="Wang J."/>
            <person name="Zhao C."/>
            <person name="Wang Y."/>
            <person name="Wang D."/>
            <person name="Huang X."/>
            <person name="Wang R."/>
            <person name="Lv J."/>
            <person name="Li Y."/>
            <person name="Zhang Z."/>
            <person name="Liu B."/>
            <person name="Lu W."/>
            <person name="Hui Y."/>
            <person name="Liang J."/>
            <person name="Zhou Z."/>
            <person name="Hou R."/>
            <person name="Li X."/>
            <person name="Liu Y."/>
            <person name="Li H."/>
            <person name="Ning X."/>
            <person name="Lin Y."/>
            <person name="Zhao L."/>
            <person name="Xing Q."/>
            <person name="Dou J."/>
            <person name="Li Y."/>
            <person name="Mao J."/>
            <person name="Guo H."/>
            <person name="Dou H."/>
            <person name="Li T."/>
            <person name="Mu C."/>
            <person name="Jiang W."/>
            <person name="Fu Q."/>
            <person name="Fu X."/>
            <person name="Miao Y."/>
            <person name="Liu J."/>
            <person name="Yu Q."/>
            <person name="Li R."/>
            <person name="Liao H."/>
            <person name="Li X."/>
            <person name="Kong Y."/>
            <person name="Jiang Z."/>
            <person name="Chourrout D."/>
            <person name="Li R."/>
            <person name="Bao Z."/>
        </authorList>
    </citation>
    <scope>NUCLEOTIDE SEQUENCE [LARGE SCALE GENOMIC DNA]</scope>
    <source>
        <strain evidence="2 3">PY_sf001</strain>
    </source>
</reference>
<keyword evidence="3" id="KW-1185">Reference proteome</keyword>
<dbReference type="EMBL" id="NEDP02005494">
    <property type="protein sequence ID" value="OWF39921.1"/>
    <property type="molecule type" value="Genomic_DNA"/>
</dbReference>
<dbReference type="FunFam" id="3.30.830.10:FF:000015">
    <property type="entry name" value="Putative zinc metalloprotease"/>
    <property type="match status" value="1"/>
</dbReference>
<dbReference type="InterPro" id="IPR011249">
    <property type="entry name" value="Metalloenz_LuxS/M16"/>
</dbReference>
<comment type="caution">
    <text evidence="2">The sequence shown here is derived from an EMBL/GenBank/DDBJ whole genome shotgun (WGS) entry which is preliminary data.</text>
</comment>
<feature type="domain" description="Peptidase M16C associated" evidence="1">
    <location>
        <begin position="452"/>
        <end position="689"/>
    </location>
</feature>
<dbReference type="SUPFAM" id="SSF63411">
    <property type="entry name" value="LuxS/MPP-like metallohydrolase"/>
    <property type="match status" value="4"/>
</dbReference>
<name>A0A210PTU6_MIZYE</name>
<accession>A0A210PTU6</accession>
<dbReference type="GO" id="GO:0006508">
    <property type="term" value="P:proteolysis"/>
    <property type="evidence" value="ECO:0007669"/>
    <property type="project" value="InterPro"/>
</dbReference>
<evidence type="ECO:0000313" key="2">
    <source>
        <dbReference type="EMBL" id="OWF39921.1"/>
    </source>
</evidence>
<dbReference type="SMART" id="SM01264">
    <property type="entry name" value="M16C_associated"/>
    <property type="match status" value="1"/>
</dbReference>